<keyword evidence="3 6" id="KW-0808">Transferase</keyword>
<dbReference type="InterPro" id="IPR016039">
    <property type="entry name" value="Thiolase-like"/>
</dbReference>
<organism evidence="9 10">
    <name type="scientific">Tepidiforma flava</name>
    <dbReference type="NCBI Taxonomy" id="3004094"/>
    <lineage>
        <taxon>Bacteria</taxon>
        <taxon>Bacillati</taxon>
        <taxon>Chloroflexota</taxon>
        <taxon>Tepidiformia</taxon>
        <taxon>Tepidiformales</taxon>
        <taxon>Tepidiformaceae</taxon>
        <taxon>Tepidiforma</taxon>
    </lineage>
</organism>
<protein>
    <recommendedName>
        <fullName evidence="2">acetyl-CoA C-acetyltransferase</fullName>
        <ecNumber evidence="2">2.3.1.9</ecNumber>
    </recommendedName>
    <alternativeName>
        <fullName evidence="5">Acetoacetyl-CoA thiolase</fullName>
    </alternativeName>
</protein>
<sequence>MPAAFIYDATRTPWGKFGGALKDHSASDLAALLIRTLVQRNRLDPAAIDNVILGQVLQAGAGQLPSRQALIAAGLPESTPSTLVNKVCGSGMRAVTLAASLIQLGEADLVLAGGMESMSNVPYYDVHTRWGARMGNKTLIDGMVYDGLWCAFDDVHMANQADDMAARREVSREEMDEWSVRSQKRWGAAFEAGHFEREITPVPNRRDPNHIALARDESPRPNSTVERLARIPTVYGTRAITAGNAPGTNDGAAVLLIGSEDAGRRHGLAPLARIAGWAESATRPAEYPVASALALRRLAEKTRLAVDDFEIIEVNEAFACVPLICGRELHWDPERVNRWGGSVAMGHPIGATGARLVLTSAYQLQEAGARYAAAAICSGTGQGDAILLERP</sequence>
<evidence type="ECO:0000256" key="1">
    <source>
        <dbReference type="ARBA" id="ARBA00010982"/>
    </source>
</evidence>
<name>A0ABY7M8X9_9CHLR</name>
<evidence type="ECO:0000313" key="10">
    <source>
        <dbReference type="Proteomes" id="UP001212803"/>
    </source>
</evidence>
<keyword evidence="10" id="KW-1185">Reference proteome</keyword>
<dbReference type="InterPro" id="IPR020615">
    <property type="entry name" value="Thiolase_acyl_enz_int_AS"/>
</dbReference>
<evidence type="ECO:0000256" key="2">
    <source>
        <dbReference type="ARBA" id="ARBA00012705"/>
    </source>
</evidence>
<evidence type="ECO:0000256" key="4">
    <source>
        <dbReference type="ARBA" id="ARBA00023315"/>
    </source>
</evidence>
<dbReference type="Proteomes" id="UP001212803">
    <property type="component" value="Chromosome"/>
</dbReference>
<dbReference type="EMBL" id="CP115149">
    <property type="protein sequence ID" value="WBL37027.1"/>
    <property type="molecule type" value="Genomic_DNA"/>
</dbReference>
<dbReference type="PROSITE" id="PS00737">
    <property type="entry name" value="THIOLASE_2"/>
    <property type="match status" value="1"/>
</dbReference>
<dbReference type="PROSITE" id="PS00098">
    <property type="entry name" value="THIOLASE_1"/>
    <property type="match status" value="1"/>
</dbReference>
<dbReference type="PIRSF" id="PIRSF000429">
    <property type="entry name" value="Ac-CoA_Ac_transf"/>
    <property type="match status" value="1"/>
</dbReference>
<evidence type="ECO:0000256" key="3">
    <source>
        <dbReference type="ARBA" id="ARBA00022679"/>
    </source>
</evidence>
<dbReference type="RefSeq" id="WP_270057541.1">
    <property type="nucleotide sequence ID" value="NZ_CP115149.1"/>
</dbReference>
<evidence type="ECO:0000256" key="6">
    <source>
        <dbReference type="RuleBase" id="RU003557"/>
    </source>
</evidence>
<dbReference type="PROSITE" id="PS00099">
    <property type="entry name" value="THIOLASE_3"/>
    <property type="match status" value="1"/>
</dbReference>
<proteinExistence type="inferred from homology"/>
<dbReference type="InterPro" id="IPR020613">
    <property type="entry name" value="Thiolase_CS"/>
</dbReference>
<dbReference type="CDD" id="cd00751">
    <property type="entry name" value="thiolase"/>
    <property type="match status" value="1"/>
</dbReference>
<dbReference type="Pfam" id="PF02803">
    <property type="entry name" value="Thiolase_C"/>
    <property type="match status" value="1"/>
</dbReference>
<dbReference type="Gene3D" id="3.40.47.10">
    <property type="match status" value="2"/>
</dbReference>
<dbReference type="InterPro" id="IPR002155">
    <property type="entry name" value="Thiolase"/>
</dbReference>
<dbReference type="PANTHER" id="PTHR18919:SF107">
    <property type="entry name" value="ACETYL-COA ACETYLTRANSFERASE, CYTOSOLIC"/>
    <property type="match status" value="1"/>
</dbReference>
<gene>
    <name evidence="9" type="ORF">O0235_05535</name>
</gene>
<keyword evidence="4 6" id="KW-0012">Acyltransferase</keyword>
<accession>A0ABY7M8X9</accession>
<feature type="domain" description="Thiolase C-terminal" evidence="8">
    <location>
        <begin position="269"/>
        <end position="390"/>
    </location>
</feature>
<comment type="similarity">
    <text evidence="1 6">Belongs to the thiolase-like superfamily. Thiolase family.</text>
</comment>
<evidence type="ECO:0000313" key="9">
    <source>
        <dbReference type="EMBL" id="WBL37027.1"/>
    </source>
</evidence>
<dbReference type="SUPFAM" id="SSF53901">
    <property type="entry name" value="Thiolase-like"/>
    <property type="match status" value="2"/>
</dbReference>
<dbReference type="EC" id="2.3.1.9" evidence="2"/>
<dbReference type="InterPro" id="IPR020610">
    <property type="entry name" value="Thiolase_AS"/>
</dbReference>
<dbReference type="Pfam" id="PF00108">
    <property type="entry name" value="Thiolase_N"/>
    <property type="match status" value="1"/>
</dbReference>
<evidence type="ECO:0000256" key="5">
    <source>
        <dbReference type="ARBA" id="ARBA00030755"/>
    </source>
</evidence>
<dbReference type="InterPro" id="IPR020616">
    <property type="entry name" value="Thiolase_N"/>
</dbReference>
<dbReference type="NCBIfam" id="TIGR01930">
    <property type="entry name" value="AcCoA-C-Actrans"/>
    <property type="match status" value="1"/>
</dbReference>
<reference evidence="9 10" key="1">
    <citation type="journal article" date="2023" name="ISME J.">
        <title>Thermophilic Dehalococcoidia with unusual traits shed light on an unexpected past.</title>
        <authorList>
            <person name="Palmer M."/>
            <person name="Covington J.K."/>
            <person name="Zhou E.M."/>
            <person name="Thomas S.C."/>
            <person name="Habib N."/>
            <person name="Seymour C.O."/>
            <person name="Lai D."/>
            <person name="Johnston J."/>
            <person name="Hashimi A."/>
            <person name="Jiao J.Y."/>
            <person name="Muok A.R."/>
            <person name="Liu L."/>
            <person name="Xian W.D."/>
            <person name="Zhi X.Y."/>
            <person name="Li M.M."/>
            <person name="Silva L.P."/>
            <person name="Bowen B.P."/>
            <person name="Louie K."/>
            <person name="Briegel A."/>
            <person name="Pett-Ridge J."/>
            <person name="Weber P.K."/>
            <person name="Tocheva E.I."/>
            <person name="Woyke T."/>
            <person name="Northen T.R."/>
            <person name="Mayali X."/>
            <person name="Li W.J."/>
            <person name="Hedlund B.P."/>
        </authorList>
    </citation>
    <scope>NUCLEOTIDE SEQUENCE [LARGE SCALE GENOMIC DNA]</scope>
    <source>
        <strain evidence="9 10">YIM 72310</strain>
    </source>
</reference>
<dbReference type="PANTHER" id="PTHR18919">
    <property type="entry name" value="ACETYL-COA C-ACYLTRANSFERASE"/>
    <property type="match status" value="1"/>
</dbReference>
<dbReference type="InterPro" id="IPR020617">
    <property type="entry name" value="Thiolase_C"/>
</dbReference>
<evidence type="ECO:0000259" key="7">
    <source>
        <dbReference type="Pfam" id="PF00108"/>
    </source>
</evidence>
<evidence type="ECO:0000259" key="8">
    <source>
        <dbReference type="Pfam" id="PF02803"/>
    </source>
</evidence>
<feature type="domain" description="Thiolase N-terminal" evidence="7">
    <location>
        <begin position="5"/>
        <end position="261"/>
    </location>
</feature>